<evidence type="ECO:0000313" key="5">
    <source>
        <dbReference type="Proteomes" id="UP000388452"/>
    </source>
</evidence>
<gene>
    <name evidence="4" type="ORF">LM010_16095</name>
</gene>
<dbReference type="Pfam" id="PF07676">
    <property type="entry name" value="PD40"/>
    <property type="match status" value="1"/>
</dbReference>
<evidence type="ECO:0000259" key="3">
    <source>
        <dbReference type="Pfam" id="PF00326"/>
    </source>
</evidence>
<dbReference type="InterPro" id="IPR011659">
    <property type="entry name" value="WD40"/>
</dbReference>
<dbReference type="PANTHER" id="PTHR42776">
    <property type="entry name" value="SERINE PEPTIDASE S9 FAMILY MEMBER"/>
    <property type="match status" value="1"/>
</dbReference>
<dbReference type="EMBL" id="CP045068">
    <property type="protein sequence ID" value="QFQ92819.1"/>
    <property type="molecule type" value="Genomic_DNA"/>
</dbReference>
<dbReference type="Pfam" id="PF00326">
    <property type="entry name" value="Peptidase_S9"/>
    <property type="match status" value="1"/>
</dbReference>
<dbReference type="GO" id="GO:0004252">
    <property type="term" value="F:serine-type endopeptidase activity"/>
    <property type="evidence" value="ECO:0007669"/>
    <property type="project" value="TreeGrafter"/>
</dbReference>
<sequence length="635" mass="70363">MIGGPFMRVTTTDLFALHTFSKPLLVAGGIIAVDNWIDAKTNTYQSTLNYFPDQQPEIKLGYDHQHDTDPQWAHDQLAFLSQADDGTSQVFTQSLLGTPAVQRTWLKTGVDRFLWAADGQGWYLQTHESLAQTSKFPHATRLTRMHIQANGSGLRSENTQTTLFYQGLAAADQQVLHQSAHAFHLVAATDDCLALAFEPDDQFNGDQSPTTTTELFDLATKQLTPIVTGNASATSFSPDGQKLLFVGDPGDGTALADTLMIYDRQAQTYQEIFSDAPEVGNWTIADSQQNLSNVWARFVDDDHVMFLYSLAGEVFLATSDLAGHWQKLDTPTGTISDFNNDGEKIAYTYTNFTTPSQLWANLGLVADHNTAWSKAHQVQTPKAFSFPRGGYHIQGWYLPPVAPAAKHPAILSVHGGPHGAYGNIFFHELQVFAAQGFGVIFSNPRGSATYGRDFLAGNLADYGGEDYQDLMGALDYGLKLDDTIDTKHLYMTGGSYGGFMANWMVTHTDRFAAIVSQRGISDWLSFYGTSDIGFFFGNLELGQYQLDGSHRDSWWHQSPLAHVQNAHTPLLLMHSEDDLRVPVGQSEEFYTALKAQGSPVEFLRFPDSNHDLSRTGLPNLRLERLDAVIDWLKQH</sequence>
<evidence type="ECO:0000313" key="4">
    <source>
        <dbReference type="EMBL" id="QFQ92819.1"/>
    </source>
</evidence>
<dbReference type="GO" id="GO:0006508">
    <property type="term" value="P:proteolysis"/>
    <property type="evidence" value="ECO:0007669"/>
    <property type="project" value="InterPro"/>
</dbReference>
<dbReference type="InterPro" id="IPR029058">
    <property type="entry name" value="AB_hydrolase_fold"/>
</dbReference>
<dbReference type="AlphaFoldDB" id="A0A5P8JVV1"/>
<accession>A0A5P8JVV1</accession>
<keyword evidence="2" id="KW-0720">Serine protease</keyword>
<keyword evidence="2" id="KW-0645">Protease</keyword>
<name>A0A5P8JVV1_9LACO</name>
<feature type="domain" description="Peptidase S9 prolyl oligopeptidase catalytic" evidence="3">
    <location>
        <begin position="425"/>
        <end position="635"/>
    </location>
</feature>
<dbReference type="Gene3D" id="3.40.50.1820">
    <property type="entry name" value="alpha/beta hydrolase"/>
    <property type="match status" value="1"/>
</dbReference>
<dbReference type="SUPFAM" id="SSF53474">
    <property type="entry name" value="alpha/beta-Hydrolases"/>
    <property type="match status" value="1"/>
</dbReference>
<evidence type="ECO:0000256" key="2">
    <source>
        <dbReference type="ARBA" id="ARBA00022825"/>
    </source>
</evidence>
<keyword evidence="1" id="KW-0378">Hydrolase</keyword>
<evidence type="ECO:0000256" key="1">
    <source>
        <dbReference type="ARBA" id="ARBA00022801"/>
    </source>
</evidence>
<reference evidence="4 5" key="1">
    <citation type="submission" date="2019-10" db="EMBL/GenBank/DDBJ databases">
        <title>Genome sequencing of Lactobacillus manihotivorans.</title>
        <authorList>
            <person name="Kim K."/>
        </authorList>
    </citation>
    <scope>NUCLEOTIDE SEQUENCE [LARGE SCALE GENOMIC DNA]</scope>
    <source>
        <strain evidence="4 5">LM010</strain>
    </source>
</reference>
<dbReference type="SUPFAM" id="SSF82171">
    <property type="entry name" value="DPP6 N-terminal domain-like"/>
    <property type="match status" value="1"/>
</dbReference>
<dbReference type="Proteomes" id="UP000388452">
    <property type="component" value="Chromosome"/>
</dbReference>
<protein>
    <submittedName>
        <fullName evidence="4">Prolyl oligopeptidase family serine peptidase</fullName>
    </submittedName>
</protein>
<organism evidence="4 5">
    <name type="scientific">Lacticaseibacillus manihotivorans</name>
    <dbReference type="NCBI Taxonomy" id="88233"/>
    <lineage>
        <taxon>Bacteria</taxon>
        <taxon>Bacillati</taxon>
        <taxon>Bacillota</taxon>
        <taxon>Bacilli</taxon>
        <taxon>Lactobacillales</taxon>
        <taxon>Lactobacillaceae</taxon>
        <taxon>Lacticaseibacillus</taxon>
    </lineage>
</organism>
<dbReference type="PANTHER" id="PTHR42776:SF27">
    <property type="entry name" value="DIPEPTIDYL PEPTIDASE FAMILY MEMBER 6"/>
    <property type="match status" value="1"/>
</dbReference>
<proteinExistence type="predicted"/>
<dbReference type="InterPro" id="IPR001375">
    <property type="entry name" value="Peptidase_S9_cat"/>
</dbReference>